<dbReference type="InterPro" id="IPR027417">
    <property type="entry name" value="P-loop_NTPase"/>
</dbReference>
<evidence type="ECO:0000256" key="1">
    <source>
        <dbReference type="ARBA" id="ARBA00022448"/>
    </source>
</evidence>
<dbReference type="EMBL" id="NIGF01000003">
    <property type="protein sequence ID" value="PQV64977.1"/>
    <property type="molecule type" value="Genomic_DNA"/>
</dbReference>
<comment type="caution">
    <text evidence="5">The sequence shown here is derived from an EMBL/GenBank/DDBJ whole genome shotgun (WGS) entry which is preliminary data.</text>
</comment>
<keyword evidence="6" id="KW-1185">Reference proteome</keyword>
<gene>
    <name evidence="5" type="ORF">B1R32_103247</name>
</gene>
<dbReference type="PANTHER" id="PTHR42939:SF1">
    <property type="entry name" value="ABC TRANSPORTER ATP-BINDING PROTEIN ALBC-RELATED"/>
    <property type="match status" value="1"/>
</dbReference>
<name>A0A2S8SW12_9BACT</name>
<dbReference type="InParanoid" id="A0A2S8SW12"/>
<evidence type="ECO:0000313" key="6">
    <source>
        <dbReference type="Proteomes" id="UP000237684"/>
    </source>
</evidence>
<dbReference type="AlphaFoldDB" id="A0A2S8SW12"/>
<proteinExistence type="predicted"/>
<keyword evidence="2" id="KW-0547">Nucleotide-binding</keyword>
<evidence type="ECO:0000256" key="2">
    <source>
        <dbReference type="ARBA" id="ARBA00022741"/>
    </source>
</evidence>
<dbReference type="InterPro" id="IPR051782">
    <property type="entry name" value="ABC_Transporter_VariousFunc"/>
</dbReference>
<dbReference type="FunCoup" id="A0A2S8SW12">
    <property type="interactions" value="320"/>
</dbReference>
<dbReference type="GO" id="GO:0016887">
    <property type="term" value="F:ATP hydrolysis activity"/>
    <property type="evidence" value="ECO:0007669"/>
    <property type="project" value="InterPro"/>
</dbReference>
<organism evidence="5 6">
    <name type="scientific">Abditibacterium utsteinense</name>
    <dbReference type="NCBI Taxonomy" id="1960156"/>
    <lineage>
        <taxon>Bacteria</taxon>
        <taxon>Pseudomonadati</taxon>
        <taxon>Abditibacteriota</taxon>
        <taxon>Abditibacteriia</taxon>
        <taxon>Abditibacteriales</taxon>
        <taxon>Abditibacteriaceae</taxon>
        <taxon>Abditibacterium</taxon>
    </lineage>
</organism>
<evidence type="ECO:0000259" key="4">
    <source>
        <dbReference type="PROSITE" id="PS50893"/>
    </source>
</evidence>
<dbReference type="PANTHER" id="PTHR42939">
    <property type="entry name" value="ABC TRANSPORTER ATP-BINDING PROTEIN ALBC-RELATED"/>
    <property type="match status" value="1"/>
</dbReference>
<dbReference type="Proteomes" id="UP000237684">
    <property type="component" value="Unassembled WGS sequence"/>
</dbReference>
<dbReference type="SMART" id="SM00382">
    <property type="entry name" value="AAA"/>
    <property type="match status" value="1"/>
</dbReference>
<dbReference type="OrthoDB" id="9804819at2"/>
<reference evidence="5 6" key="1">
    <citation type="journal article" date="2018" name="Syst. Appl. Microbiol.">
        <title>Abditibacterium utsteinense sp. nov., the first cultivated member of candidate phylum FBP, isolated from ice-free Antarctic soil samples.</title>
        <authorList>
            <person name="Tahon G."/>
            <person name="Tytgat B."/>
            <person name="Lebbe L."/>
            <person name="Carlier A."/>
            <person name="Willems A."/>
        </authorList>
    </citation>
    <scope>NUCLEOTIDE SEQUENCE [LARGE SCALE GENOMIC DNA]</scope>
    <source>
        <strain evidence="5 6">LMG 29911</strain>
    </source>
</reference>
<dbReference type="GO" id="GO:0005524">
    <property type="term" value="F:ATP binding"/>
    <property type="evidence" value="ECO:0007669"/>
    <property type="project" value="UniProtKB-KW"/>
</dbReference>
<dbReference type="PROSITE" id="PS00211">
    <property type="entry name" value="ABC_TRANSPORTER_1"/>
    <property type="match status" value="1"/>
</dbReference>
<dbReference type="InterPro" id="IPR017871">
    <property type="entry name" value="ABC_transporter-like_CS"/>
</dbReference>
<dbReference type="Pfam" id="PF00005">
    <property type="entry name" value="ABC_tran"/>
    <property type="match status" value="1"/>
</dbReference>
<dbReference type="InterPro" id="IPR003593">
    <property type="entry name" value="AAA+_ATPase"/>
</dbReference>
<dbReference type="SUPFAM" id="SSF52540">
    <property type="entry name" value="P-loop containing nucleoside triphosphate hydrolases"/>
    <property type="match status" value="1"/>
</dbReference>
<sequence length="339" mass="37163">MQSSNAVSPLIADSALQSALAASPLKSDAGEIIIQTRDLNKTYRAAFARTGKTALHGLTIDVKRGEIFGLVGPNGSGKTTTMKLLLGLIKPNSGTLEIFGRGPRDVAVKQRIGFLPDGPYFYDHLNSYEVLDFYGKLFGFSKEYRRQRSEEILDMVGLNKADRMRVIRTYSKGMMQRVGLAQALLNDPELLFLDEPTTGLDPIGARQMKDAILAVRDSGKTVLLCSHLLADVQAICDRVAILSEGNLVKFGTVPELVGPSQHFEIFAEGFGDVALDRAHGMQIPFVKENGQVKFEADSSEQLQKILSFISDSKARTLDVKGYSETLEDVFVRSVKSDGR</sequence>
<evidence type="ECO:0000256" key="3">
    <source>
        <dbReference type="ARBA" id="ARBA00022840"/>
    </source>
</evidence>
<dbReference type="InterPro" id="IPR003439">
    <property type="entry name" value="ABC_transporter-like_ATP-bd"/>
</dbReference>
<accession>A0A2S8SW12</accession>
<keyword evidence="1" id="KW-0813">Transport</keyword>
<dbReference type="Gene3D" id="3.40.50.300">
    <property type="entry name" value="P-loop containing nucleotide triphosphate hydrolases"/>
    <property type="match status" value="1"/>
</dbReference>
<dbReference type="PROSITE" id="PS50893">
    <property type="entry name" value="ABC_TRANSPORTER_2"/>
    <property type="match status" value="1"/>
</dbReference>
<feature type="domain" description="ABC transporter" evidence="4">
    <location>
        <begin position="34"/>
        <end position="269"/>
    </location>
</feature>
<evidence type="ECO:0000313" key="5">
    <source>
        <dbReference type="EMBL" id="PQV64977.1"/>
    </source>
</evidence>
<protein>
    <submittedName>
        <fullName evidence="5">ABC-2 type transport system ATP-binding protein</fullName>
    </submittedName>
</protein>
<dbReference type="RefSeq" id="WP_105482843.1">
    <property type="nucleotide sequence ID" value="NZ_NIGF01000003.1"/>
</dbReference>
<keyword evidence="3 5" id="KW-0067">ATP-binding</keyword>